<dbReference type="InterPro" id="IPR050300">
    <property type="entry name" value="GDXG_lipolytic_enzyme"/>
</dbReference>
<evidence type="ECO:0000256" key="1">
    <source>
        <dbReference type="ARBA" id="ARBA00022801"/>
    </source>
</evidence>
<dbReference type="PANTHER" id="PTHR48081:SF33">
    <property type="entry name" value="KYNURENINE FORMAMIDASE"/>
    <property type="match status" value="1"/>
</dbReference>
<dbReference type="AlphaFoldDB" id="A0A6G1G924"/>
<name>A0A6G1G924_9PEZI</name>
<dbReference type="GO" id="GO:0016787">
    <property type="term" value="F:hydrolase activity"/>
    <property type="evidence" value="ECO:0007669"/>
    <property type="project" value="UniProtKB-KW"/>
</dbReference>
<accession>A0A6G1G924</accession>
<keyword evidence="1" id="KW-0378">Hydrolase</keyword>
<gene>
    <name evidence="2 4" type="ORF">P152DRAFT_500120</name>
</gene>
<protein>
    <submittedName>
        <fullName evidence="2 4">Uncharacterized protein</fullName>
    </submittedName>
</protein>
<reference evidence="2 4" key="1">
    <citation type="submission" date="2020-01" db="EMBL/GenBank/DDBJ databases">
        <authorList>
            <consortium name="DOE Joint Genome Institute"/>
            <person name="Haridas S."/>
            <person name="Albert R."/>
            <person name="Binder M."/>
            <person name="Bloem J."/>
            <person name="Labutti K."/>
            <person name="Salamov A."/>
            <person name="Andreopoulos B."/>
            <person name="Baker S.E."/>
            <person name="Barry K."/>
            <person name="Bills G."/>
            <person name="Bluhm B.H."/>
            <person name="Cannon C."/>
            <person name="Castanera R."/>
            <person name="Culley D.E."/>
            <person name="Daum C."/>
            <person name="Ezra D."/>
            <person name="Gonzalez J.B."/>
            <person name="Henrissat B."/>
            <person name="Kuo A."/>
            <person name="Liang C."/>
            <person name="Lipzen A."/>
            <person name="Lutzoni F."/>
            <person name="Magnuson J."/>
            <person name="Mondo S."/>
            <person name="Nolan M."/>
            <person name="Ohm R."/>
            <person name="Pangilinan J."/>
            <person name="Park H.-J."/>
            <person name="Ramirez L."/>
            <person name="Alfaro M."/>
            <person name="Sun H."/>
            <person name="Tritt A."/>
            <person name="Yoshinaga Y."/>
            <person name="Zwiers L.-H."/>
            <person name="Turgeon B.G."/>
            <person name="Goodwin S.B."/>
            <person name="Spatafora J.W."/>
            <person name="Crous P.W."/>
            <person name="Grigoriev I.V."/>
        </authorList>
    </citation>
    <scope>NUCLEOTIDE SEQUENCE</scope>
    <source>
        <strain evidence="2 4">CBS 781.70</strain>
    </source>
</reference>
<dbReference type="RefSeq" id="XP_033535990.1">
    <property type="nucleotide sequence ID" value="XM_033682306.1"/>
</dbReference>
<dbReference type="EMBL" id="ML975153">
    <property type="protein sequence ID" value="KAF1814359.1"/>
    <property type="molecule type" value="Genomic_DNA"/>
</dbReference>
<dbReference type="Gene3D" id="3.40.50.1820">
    <property type="entry name" value="alpha/beta hydrolase"/>
    <property type="match status" value="1"/>
</dbReference>
<reference evidence="4" key="2">
    <citation type="submission" date="2020-04" db="EMBL/GenBank/DDBJ databases">
        <authorList>
            <consortium name="NCBI Genome Project"/>
        </authorList>
    </citation>
    <scope>NUCLEOTIDE SEQUENCE</scope>
    <source>
        <strain evidence="4">CBS 781.70</strain>
    </source>
</reference>
<dbReference type="Proteomes" id="UP000504638">
    <property type="component" value="Unplaced"/>
</dbReference>
<organism evidence="2">
    <name type="scientific">Eremomyces bilateralis CBS 781.70</name>
    <dbReference type="NCBI Taxonomy" id="1392243"/>
    <lineage>
        <taxon>Eukaryota</taxon>
        <taxon>Fungi</taxon>
        <taxon>Dikarya</taxon>
        <taxon>Ascomycota</taxon>
        <taxon>Pezizomycotina</taxon>
        <taxon>Dothideomycetes</taxon>
        <taxon>Dothideomycetes incertae sedis</taxon>
        <taxon>Eremomycetales</taxon>
        <taxon>Eremomycetaceae</taxon>
        <taxon>Eremomyces</taxon>
    </lineage>
</organism>
<dbReference type="PANTHER" id="PTHR48081">
    <property type="entry name" value="AB HYDROLASE SUPERFAMILY PROTEIN C4A8.06C"/>
    <property type="match status" value="1"/>
</dbReference>
<evidence type="ECO:0000313" key="4">
    <source>
        <dbReference type="RefSeq" id="XP_033535990.1"/>
    </source>
</evidence>
<evidence type="ECO:0000313" key="2">
    <source>
        <dbReference type="EMBL" id="KAF1814359.1"/>
    </source>
</evidence>
<reference evidence="4" key="3">
    <citation type="submission" date="2025-04" db="UniProtKB">
        <authorList>
            <consortium name="RefSeq"/>
        </authorList>
    </citation>
    <scope>IDENTIFICATION</scope>
    <source>
        <strain evidence="4">CBS 781.70</strain>
    </source>
</reference>
<dbReference type="OrthoDB" id="420264at2759"/>
<dbReference type="InterPro" id="IPR029058">
    <property type="entry name" value="AB_hydrolase_fold"/>
</dbReference>
<keyword evidence="3" id="KW-1185">Reference proteome</keyword>
<proteinExistence type="predicted"/>
<dbReference type="GeneID" id="54422876"/>
<sequence length="274" mass="29341">MIPLIPQSYIHGGAWRDPTQSSADFLPTLHLLLNHPSFSRASSHIAGFASLNYRLSAPDPSGGSPVAHPAHVDDVMQALLKLNQRYGVGNPTGHDYLLVGHSCGGTLAFQLVGDPLLRAGLAFPDRLRRPVAVVSLSGLHDLPLLARNHASQPVYGEFLTGAFGGDGAAWEAASPVNGAFGEEEWVVEGGGRVIVLVWSGEDGLVEEEQKSVMGAWLQSRWGFELVNPAQSPGVTPRNRLLELEVTESHDGMWQKGDAVAQAVDAVLKQLYSDC</sequence>
<evidence type="ECO:0000313" key="3">
    <source>
        <dbReference type="Proteomes" id="UP000504638"/>
    </source>
</evidence>
<dbReference type="SUPFAM" id="SSF53474">
    <property type="entry name" value="alpha/beta-Hydrolases"/>
    <property type="match status" value="1"/>
</dbReference>